<sequence length="151" mass="17086">MIYAVIDTNVIVSALITKSPNSPVLQVVQRIFSGFVCILVNKEILAEYREVLSRPKFGLEKESIETVISELLKHSLDVDAPPSGTTLPDPKDVVFYNVVLARRDNGAYLVTGNIKHFPVCEFVVTPREFLEIIDAPLQKMFMNDCMRKYRP</sequence>
<dbReference type="SUPFAM" id="SSF88723">
    <property type="entry name" value="PIN domain-like"/>
    <property type="match status" value="1"/>
</dbReference>
<dbReference type="KEGG" id="fsu:Fisuc_1833"/>
<evidence type="ECO:0000313" key="5">
    <source>
        <dbReference type="Proteomes" id="UP000001497"/>
    </source>
</evidence>
<organism evidence="3 4">
    <name type="scientific">Fibrobacter succinogenes (strain ATCC 19169 / S85)</name>
    <dbReference type="NCBI Taxonomy" id="59374"/>
    <lineage>
        <taxon>Bacteria</taxon>
        <taxon>Pseudomonadati</taxon>
        <taxon>Fibrobacterota</taxon>
        <taxon>Fibrobacteria</taxon>
        <taxon>Fibrobacterales</taxon>
        <taxon>Fibrobacteraceae</taxon>
        <taxon>Fibrobacter</taxon>
    </lineage>
</organism>
<dbReference type="OrthoDB" id="32918at2"/>
<reference evidence="2 5" key="1">
    <citation type="submission" date="2009-10" db="EMBL/GenBank/DDBJ databases">
        <title>Complete sequence of Fibrobacter succinogenes subsp. succinogenes S85.</title>
        <authorList>
            <consortium name="US DOE Joint Genome Institute"/>
            <person name="Lucas S."/>
            <person name="Copeland A."/>
            <person name="Lapidus A."/>
            <person name="Glavina del Rio T."/>
            <person name="Tice H."/>
            <person name="Bruce D."/>
            <person name="Goodwin L."/>
            <person name="Pitluck S."/>
            <person name="Chertkov O."/>
            <person name="Detter J.C."/>
            <person name="Han C."/>
            <person name="Tapia R."/>
            <person name="Larimer F."/>
            <person name="Land M."/>
            <person name="Hauser L."/>
            <person name="Kyrpides N."/>
            <person name="Mikhailova N."/>
            <person name="Weimer P.J."/>
            <person name="Stevenson D.M."/>
            <person name="Boyum J."/>
            <person name="Brumm P.I."/>
            <person name="Mead D."/>
        </authorList>
    </citation>
    <scope>NUCLEOTIDE SEQUENCE [LARGE SCALE GENOMIC DNA]</scope>
    <source>
        <strain evidence="5">ATCC 19169 / S85</strain>
        <strain evidence="2">S85</strain>
    </source>
</reference>
<proteinExistence type="predicted"/>
<evidence type="ECO:0000313" key="2">
    <source>
        <dbReference type="EMBL" id="ACX75425.1"/>
    </source>
</evidence>
<evidence type="ECO:0000313" key="4">
    <source>
        <dbReference type="Proteomes" id="UP000000517"/>
    </source>
</evidence>
<feature type="domain" description="PIN" evidence="1">
    <location>
        <begin position="4"/>
        <end position="115"/>
    </location>
</feature>
<dbReference type="STRING" id="59374.FSU_2338"/>
<dbReference type="HOGENOM" id="CLU_116617_6_0_0"/>
<reference evidence="4" key="2">
    <citation type="submission" date="2010-08" db="EMBL/GenBank/DDBJ databases">
        <title>Complete sequence of Fibrobacter succinogenes subsp. succinogenes S85.</title>
        <authorList>
            <person name="Durkin A.S."/>
            <person name="Nelson K.E."/>
            <person name="Morrison M."/>
            <person name="Forsberg C.W."/>
            <person name="Wilson D.B."/>
            <person name="Russell J.B."/>
            <person name="Cann I.K.O."/>
            <person name="Mackie R.I."/>
            <person name="White B.A."/>
        </authorList>
    </citation>
    <scope>NUCLEOTIDE SEQUENCE [LARGE SCALE GENOMIC DNA]</scope>
    <source>
        <strain evidence="4">ATCC 19169 / S85</strain>
    </source>
</reference>
<accession>C9RS89</accession>
<reference evidence="3" key="3">
    <citation type="submission" date="2010-08" db="EMBL/GenBank/DDBJ databases">
        <authorList>
            <person name="Durkin A.S."/>
            <person name="Nelson K.E."/>
            <person name="Morrison M."/>
            <person name="Forsberg C.W."/>
            <person name="Wilson D.B."/>
            <person name="Russell J.B."/>
            <person name="Cann I.K.O."/>
            <person name="Mackie R.I."/>
            <person name="White B.A."/>
        </authorList>
    </citation>
    <scope>NUCLEOTIDE SEQUENCE</scope>
    <source>
        <strain evidence="3">S85</strain>
    </source>
</reference>
<gene>
    <name evidence="2" type="ordered locus">Fisuc_1833</name>
    <name evidence="3" type="ordered locus">FSU_2338</name>
</gene>
<dbReference type="KEGG" id="fsc:FSU_2338"/>
<dbReference type="InterPro" id="IPR029060">
    <property type="entry name" value="PIN-like_dom_sf"/>
</dbReference>
<evidence type="ECO:0000313" key="3">
    <source>
        <dbReference type="EMBL" id="ADL26238.1"/>
    </source>
</evidence>
<name>C9RS89_FIBSS</name>
<dbReference type="InterPro" id="IPR002850">
    <property type="entry name" value="PIN_toxin-like"/>
</dbReference>
<dbReference type="InterPro" id="IPR002716">
    <property type="entry name" value="PIN_dom"/>
</dbReference>
<dbReference type="PANTHER" id="PTHR34610:SF3">
    <property type="entry name" value="SSL7007 PROTEIN"/>
    <property type="match status" value="1"/>
</dbReference>
<dbReference type="Pfam" id="PF13470">
    <property type="entry name" value="PIN_3"/>
    <property type="match status" value="1"/>
</dbReference>
<dbReference type="eggNOG" id="COG1569">
    <property type="taxonomic scope" value="Bacteria"/>
</dbReference>
<dbReference type="Proteomes" id="UP000000517">
    <property type="component" value="Chromosome"/>
</dbReference>
<dbReference type="EMBL" id="CP002158">
    <property type="protein sequence ID" value="ADL26238.1"/>
    <property type="molecule type" value="Genomic_DNA"/>
</dbReference>
<dbReference type="RefSeq" id="WP_014546498.1">
    <property type="nucleotide sequence ID" value="NC_013410.1"/>
</dbReference>
<dbReference type="PANTHER" id="PTHR34610">
    <property type="entry name" value="SSL7007 PROTEIN"/>
    <property type="match status" value="1"/>
</dbReference>
<evidence type="ECO:0000259" key="1">
    <source>
        <dbReference type="Pfam" id="PF13470"/>
    </source>
</evidence>
<dbReference type="AlphaFoldDB" id="C9RS89"/>
<dbReference type="EMBL" id="CP001792">
    <property type="protein sequence ID" value="ACX75425.1"/>
    <property type="molecule type" value="Genomic_DNA"/>
</dbReference>
<keyword evidence="5" id="KW-1185">Reference proteome</keyword>
<protein>
    <submittedName>
        <fullName evidence="2">Nucleic acid binding protein</fullName>
    </submittedName>
</protein>
<dbReference type="Proteomes" id="UP000001497">
    <property type="component" value="Chromosome"/>
</dbReference>
<dbReference type="NCBIfam" id="TIGR00305">
    <property type="entry name" value="putative toxin-antitoxin system toxin component, PIN family"/>
    <property type="match status" value="1"/>
</dbReference>